<organism evidence="1 2">
    <name type="scientific">Cinnamomum micranthum f. kanehirae</name>
    <dbReference type="NCBI Taxonomy" id="337451"/>
    <lineage>
        <taxon>Eukaryota</taxon>
        <taxon>Viridiplantae</taxon>
        <taxon>Streptophyta</taxon>
        <taxon>Embryophyta</taxon>
        <taxon>Tracheophyta</taxon>
        <taxon>Spermatophyta</taxon>
        <taxon>Magnoliopsida</taxon>
        <taxon>Magnoliidae</taxon>
        <taxon>Laurales</taxon>
        <taxon>Lauraceae</taxon>
        <taxon>Cinnamomum</taxon>
    </lineage>
</organism>
<comment type="caution">
    <text evidence="1">The sequence shown here is derived from an EMBL/GenBank/DDBJ whole genome shotgun (WGS) entry which is preliminary data.</text>
</comment>
<dbReference type="Proteomes" id="UP000283530">
    <property type="component" value="Unassembled WGS sequence"/>
</dbReference>
<evidence type="ECO:0000313" key="1">
    <source>
        <dbReference type="EMBL" id="RWR98230.1"/>
    </source>
</evidence>
<dbReference type="EMBL" id="QPKB01000928">
    <property type="protein sequence ID" value="RWR98230.1"/>
    <property type="molecule type" value="Genomic_DNA"/>
</dbReference>
<protein>
    <submittedName>
        <fullName evidence="1">Putative mitochondrial protein</fullName>
    </submittedName>
</protein>
<sequence>MIGRPWIDPMDGTYDQCKPLARLLGVNNEFSFDLKAATASYAFWKDVNRCIRLRCCSCLAHHNTVWLSAELVDPGSRFTAYAILGDDIVIGDAEVAAMYQKVVAIAKIQYDIKFPTSNYDLWAGTAITSDTRLSIYNSRLDCRLAATARDIHHKRRQTCRPENYVRIGACNLLLQERRPAANLITCDPREDQKERAPMQSLKHRCQGLRIAIETLKV</sequence>
<dbReference type="Pfam" id="PF05919">
    <property type="entry name" value="Mitovir_RNA_pol"/>
    <property type="match status" value="1"/>
</dbReference>
<dbReference type="AlphaFoldDB" id="A0A443Q5C3"/>
<dbReference type="PANTHER" id="PTHR34456:SF9">
    <property type="entry name" value="MITOVIRUS RNA-DEPENDENT RNA POLYMERASE"/>
    <property type="match status" value="1"/>
</dbReference>
<name>A0A443Q5C3_9MAGN</name>
<dbReference type="InterPro" id="IPR008686">
    <property type="entry name" value="RNA_pol_mitovir"/>
</dbReference>
<proteinExistence type="predicted"/>
<reference evidence="1 2" key="1">
    <citation type="journal article" date="2019" name="Nat. Plants">
        <title>Stout camphor tree genome fills gaps in understanding of flowering plant genome evolution.</title>
        <authorList>
            <person name="Chaw S.M."/>
            <person name="Liu Y.C."/>
            <person name="Wu Y.W."/>
            <person name="Wang H.Y."/>
            <person name="Lin C.I."/>
            <person name="Wu C.S."/>
            <person name="Ke H.M."/>
            <person name="Chang L.Y."/>
            <person name="Hsu C.Y."/>
            <person name="Yang H.T."/>
            <person name="Sudianto E."/>
            <person name="Hsu M.H."/>
            <person name="Wu K.P."/>
            <person name="Wang L.N."/>
            <person name="Leebens-Mack J.H."/>
            <person name="Tsai I.J."/>
        </authorList>
    </citation>
    <scope>NUCLEOTIDE SEQUENCE [LARGE SCALE GENOMIC DNA]</scope>
    <source>
        <strain evidence="2">cv. Chaw 1501</strain>
        <tissue evidence="1">Young leaves</tissue>
    </source>
</reference>
<keyword evidence="2" id="KW-1185">Reference proteome</keyword>
<dbReference type="OrthoDB" id="1750590at2759"/>
<dbReference type="PANTHER" id="PTHR34456">
    <property type="entry name" value="MITOVIRUS RNA-DEPENDENT RNA POLYMERASE"/>
    <property type="match status" value="1"/>
</dbReference>
<accession>A0A443Q5C3</accession>
<evidence type="ECO:0000313" key="2">
    <source>
        <dbReference type="Proteomes" id="UP000283530"/>
    </source>
</evidence>
<gene>
    <name evidence="1" type="ORF">CKAN_02774700</name>
</gene>